<dbReference type="Proteomes" id="UP000828941">
    <property type="component" value="Chromosome 11"/>
</dbReference>
<name>A0ACB9LWL9_BAUVA</name>
<gene>
    <name evidence="1" type="ORF">L6164_028178</name>
</gene>
<evidence type="ECO:0000313" key="1">
    <source>
        <dbReference type="EMBL" id="KAI4315359.1"/>
    </source>
</evidence>
<protein>
    <submittedName>
        <fullName evidence="1">Uncharacterized protein</fullName>
    </submittedName>
</protein>
<reference evidence="1 2" key="1">
    <citation type="journal article" date="2022" name="DNA Res.">
        <title>Chromosomal-level genome assembly of the orchid tree Bauhinia variegata (Leguminosae; Cercidoideae) supports the allotetraploid origin hypothesis of Bauhinia.</title>
        <authorList>
            <person name="Zhong Y."/>
            <person name="Chen Y."/>
            <person name="Zheng D."/>
            <person name="Pang J."/>
            <person name="Liu Y."/>
            <person name="Luo S."/>
            <person name="Meng S."/>
            <person name="Qian L."/>
            <person name="Wei D."/>
            <person name="Dai S."/>
            <person name="Zhou R."/>
        </authorList>
    </citation>
    <scope>NUCLEOTIDE SEQUENCE [LARGE SCALE GENOMIC DNA]</scope>
    <source>
        <strain evidence="1">BV-YZ2020</strain>
    </source>
</reference>
<evidence type="ECO:0000313" key="2">
    <source>
        <dbReference type="Proteomes" id="UP000828941"/>
    </source>
</evidence>
<accession>A0ACB9LWL9</accession>
<dbReference type="EMBL" id="CM039436">
    <property type="protein sequence ID" value="KAI4315359.1"/>
    <property type="molecule type" value="Genomic_DNA"/>
</dbReference>
<keyword evidence="2" id="KW-1185">Reference proteome</keyword>
<organism evidence="1 2">
    <name type="scientific">Bauhinia variegata</name>
    <name type="common">Purple orchid tree</name>
    <name type="synonym">Phanera variegata</name>
    <dbReference type="NCBI Taxonomy" id="167791"/>
    <lineage>
        <taxon>Eukaryota</taxon>
        <taxon>Viridiplantae</taxon>
        <taxon>Streptophyta</taxon>
        <taxon>Embryophyta</taxon>
        <taxon>Tracheophyta</taxon>
        <taxon>Spermatophyta</taxon>
        <taxon>Magnoliopsida</taxon>
        <taxon>eudicotyledons</taxon>
        <taxon>Gunneridae</taxon>
        <taxon>Pentapetalae</taxon>
        <taxon>rosids</taxon>
        <taxon>fabids</taxon>
        <taxon>Fabales</taxon>
        <taxon>Fabaceae</taxon>
        <taxon>Cercidoideae</taxon>
        <taxon>Cercideae</taxon>
        <taxon>Bauhiniinae</taxon>
        <taxon>Bauhinia</taxon>
    </lineage>
</organism>
<sequence>MSFGKVVSDVTWLMLQASWPKPSILSVSAVSLCFFMLEKPRPAASSLLTLQFFDSPAGNRAIQLHSLQQSRSSSPLSCALRFSCVYNCENRTIQLHSLRQAS</sequence>
<comment type="caution">
    <text evidence="1">The sequence shown here is derived from an EMBL/GenBank/DDBJ whole genome shotgun (WGS) entry which is preliminary data.</text>
</comment>
<proteinExistence type="predicted"/>